<comment type="subcellular location">
    <subcellularLocation>
        <location evidence="1">Cell membrane</location>
        <topology evidence="1">Multi-pass membrane protein</topology>
    </subcellularLocation>
</comment>
<keyword evidence="5 7" id="KW-1133">Transmembrane helix</keyword>
<evidence type="ECO:0000256" key="1">
    <source>
        <dbReference type="ARBA" id="ARBA00004651"/>
    </source>
</evidence>
<dbReference type="PROSITE" id="PS50893">
    <property type="entry name" value="ABC_TRANSPORTER_2"/>
    <property type="match status" value="1"/>
</dbReference>
<evidence type="ECO:0000256" key="6">
    <source>
        <dbReference type="ARBA" id="ARBA00023136"/>
    </source>
</evidence>
<dbReference type="EMBL" id="ABVQ01000034">
    <property type="protein sequence ID" value="EEC58410.1"/>
    <property type="molecule type" value="Genomic_DNA"/>
</dbReference>
<feature type="transmembrane region" description="Helical" evidence="7">
    <location>
        <begin position="257"/>
        <end position="278"/>
    </location>
</feature>
<feature type="transmembrane region" description="Helical" evidence="7">
    <location>
        <begin position="82"/>
        <end position="102"/>
    </location>
</feature>
<keyword evidence="6 7" id="KW-0472">Membrane</keyword>
<gene>
    <name evidence="10" type="ORF">BACPEC_00542</name>
</gene>
<accession>B7APD6</accession>
<comment type="caution">
    <text evidence="10">The sequence shown here is derived from an EMBL/GenBank/DDBJ whole genome shotgun (WGS) entry which is preliminary data.</text>
</comment>
<evidence type="ECO:0000313" key="11">
    <source>
        <dbReference type="Proteomes" id="UP000003136"/>
    </source>
</evidence>
<evidence type="ECO:0000313" key="10">
    <source>
        <dbReference type="EMBL" id="EEC58410.1"/>
    </source>
</evidence>
<dbReference type="Proteomes" id="UP000003136">
    <property type="component" value="Unassembled WGS sequence"/>
</dbReference>
<evidence type="ECO:0000256" key="4">
    <source>
        <dbReference type="ARBA" id="ARBA00022840"/>
    </source>
</evidence>
<feature type="transmembrane region" description="Helical" evidence="7">
    <location>
        <begin position="284"/>
        <end position="305"/>
    </location>
</feature>
<feature type="domain" description="ABC transporter" evidence="8">
    <location>
        <begin position="363"/>
        <end position="578"/>
    </location>
</feature>
<dbReference type="GO" id="GO:0016887">
    <property type="term" value="F:ATP hydrolysis activity"/>
    <property type="evidence" value="ECO:0007669"/>
    <property type="project" value="InterPro"/>
</dbReference>
<feature type="transmembrane region" description="Helical" evidence="7">
    <location>
        <begin position="42"/>
        <end position="62"/>
    </location>
</feature>
<dbReference type="SMART" id="SM00382">
    <property type="entry name" value="AAA"/>
    <property type="match status" value="1"/>
</dbReference>
<dbReference type="eggNOG" id="COG1132">
    <property type="taxonomic scope" value="Bacteria"/>
</dbReference>
<dbReference type="PANTHER" id="PTHR43394:SF1">
    <property type="entry name" value="ATP-BINDING CASSETTE SUB-FAMILY B MEMBER 10, MITOCHONDRIAL"/>
    <property type="match status" value="1"/>
</dbReference>
<evidence type="ECO:0000256" key="2">
    <source>
        <dbReference type="ARBA" id="ARBA00022692"/>
    </source>
</evidence>
<evidence type="ECO:0008006" key="12">
    <source>
        <dbReference type="Google" id="ProtNLM"/>
    </source>
</evidence>
<dbReference type="Pfam" id="PF00664">
    <property type="entry name" value="ABC_membrane"/>
    <property type="match status" value="1"/>
</dbReference>
<dbReference type="Gene3D" id="3.40.50.300">
    <property type="entry name" value="P-loop containing nucleotide triphosphate hydrolases"/>
    <property type="match status" value="1"/>
</dbReference>
<dbReference type="HOGENOM" id="CLU_000604_84_3_9"/>
<organism evidence="10 11">
    <name type="scientific">[Bacteroides] pectinophilus ATCC 43243</name>
    <dbReference type="NCBI Taxonomy" id="483218"/>
    <lineage>
        <taxon>Bacteria</taxon>
        <taxon>Bacillati</taxon>
        <taxon>Bacillota</taxon>
        <taxon>Clostridia</taxon>
        <taxon>Eubacteriales</taxon>
    </lineage>
</organism>
<dbReference type="PANTHER" id="PTHR43394">
    <property type="entry name" value="ATP-DEPENDENT PERMEASE MDL1, MITOCHONDRIAL"/>
    <property type="match status" value="1"/>
</dbReference>
<keyword evidence="11" id="KW-1185">Reference proteome</keyword>
<keyword evidence="3" id="KW-0547">Nucleotide-binding</keyword>
<dbReference type="InterPro" id="IPR003593">
    <property type="entry name" value="AAA+_ATPase"/>
</dbReference>
<reference evidence="10 11" key="1">
    <citation type="submission" date="2008-11" db="EMBL/GenBank/DDBJ databases">
        <title>Draft genome sequence of Bacteroides pectinophilus (ATCC 43243).</title>
        <authorList>
            <person name="Sudarsanam P."/>
            <person name="Ley R."/>
            <person name="Guruge J."/>
            <person name="Turnbaugh P.J."/>
            <person name="Mahowald M."/>
            <person name="Liep D."/>
            <person name="Gordon J."/>
        </authorList>
    </citation>
    <scope>NUCLEOTIDE SEQUENCE [LARGE SCALE GENOMIC DNA]</scope>
    <source>
        <strain evidence="10 11">ATCC 43243</strain>
    </source>
</reference>
<dbReference type="InterPro" id="IPR027417">
    <property type="entry name" value="P-loop_NTPase"/>
</dbReference>
<dbReference type="PROSITE" id="PS50929">
    <property type="entry name" value="ABC_TM1F"/>
    <property type="match status" value="1"/>
</dbReference>
<reference evidence="10 11" key="2">
    <citation type="submission" date="2008-11" db="EMBL/GenBank/DDBJ databases">
        <authorList>
            <person name="Fulton L."/>
            <person name="Clifton S."/>
            <person name="Fulton B."/>
            <person name="Xu J."/>
            <person name="Minx P."/>
            <person name="Pepin K.H."/>
            <person name="Johnson M."/>
            <person name="Bhonagiri V."/>
            <person name="Nash W.E."/>
            <person name="Mardis E.R."/>
            <person name="Wilson R.K."/>
        </authorList>
    </citation>
    <scope>NUCLEOTIDE SEQUENCE [LARGE SCALE GENOMIC DNA]</scope>
    <source>
        <strain evidence="10 11">ATCC 43243</strain>
    </source>
</reference>
<dbReference type="GO" id="GO:0005524">
    <property type="term" value="F:ATP binding"/>
    <property type="evidence" value="ECO:0007669"/>
    <property type="project" value="UniProtKB-KW"/>
</dbReference>
<dbReference type="InterPro" id="IPR036640">
    <property type="entry name" value="ABC1_TM_sf"/>
</dbReference>
<dbReference type="Gene3D" id="1.20.1560.10">
    <property type="entry name" value="ABC transporter type 1, transmembrane domain"/>
    <property type="match status" value="1"/>
</dbReference>
<dbReference type="InterPro" id="IPR011527">
    <property type="entry name" value="ABC1_TM_dom"/>
</dbReference>
<feature type="transmembrane region" description="Helical" evidence="7">
    <location>
        <begin position="174"/>
        <end position="195"/>
    </location>
</feature>
<dbReference type="GO" id="GO:0005886">
    <property type="term" value="C:plasma membrane"/>
    <property type="evidence" value="ECO:0007669"/>
    <property type="project" value="UniProtKB-SubCell"/>
</dbReference>
<evidence type="ECO:0000256" key="7">
    <source>
        <dbReference type="SAM" id="Phobius"/>
    </source>
</evidence>
<keyword evidence="2 7" id="KW-0812">Transmembrane</keyword>
<dbReference type="SUPFAM" id="SSF90123">
    <property type="entry name" value="ABC transporter transmembrane region"/>
    <property type="match status" value="1"/>
</dbReference>
<dbReference type="SUPFAM" id="SSF52540">
    <property type="entry name" value="P-loop containing nucleoside triphosphate hydrolases"/>
    <property type="match status" value="1"/>
</dbReference>
<keyword evidence="4" id="KW-0067">ATP-binding</keyword>
<sequence>MLKHFKERIHFYSGRIRDGRLHEFIAQTLWLYSYVTRYKWQIAAYTLIGLTGTATSLISSIISKDMVDIITGHQTGALVKTFCLFIGFSIGNIIVAQLSSYISNMISLRVDTDIKADIFDKMLVTDWEELSNYHTGDLMTRWSSDASTISNGVLNWVPNLVIYTVKFVSSFAVVIYYDPAFALVAMLGIPVSIVMSRSMLKRIQDNNRNAAQINARMAGFNQETFSNMQTIKAFDLLKVYSMRLRQYQREYRDMKTAYLRLGMLTGIIMSLVGIVVSYSCYALGIYRVWSGAISYGTMTLFLSLANSLTGTLNNLISLVPTAISITTSAGRLMDILSMPKEDYSGREEAAHFYESHRRDGLSVVLKDISYTYHNGRCVFDNACFEAHPHRIAAIVGPSGEGKTSLLRIILALLKPQSGSMCLQAGSDSLAITPSVRQLFSYVPQGNTMFSGTIAENMRAVKPDATDDEIEEALRMACAWDFVNACEDGIYSRIGERGLGFSEGQSQRLSIARALIRHSPILLLDEATSALDEDTENNILTNIMQDSYPRTCIVTTHRPNVLRICSCVYRISDRKCIRQ</sequence>
<dbReference type="AlphaFoldDB" id="B7APD6"/>
<evidence type="ECO:0000256" key="3">
    <source>
        <dbReference type="ARBA" id="ARBA00022741"/>
    </source>
</evidence>
<dbReference type="CDD" id="cd07346">
    <property type="entry name" value="ABC_6TM_exporters"/>
    <property type="match status" value="1"/>
</dbReference>
<dbReference type="STRING" id="483218.BACPEC_00542"/>
<evidence type="ECO:0000259" key="9">
    <source>
        <dbReference type="PROSITE" id="PS50929"/>
    </source>
</evidence>
<evidence type="ECO:0000256" key="5">
    <source>
        <dbReference type="ARBA" id="ARBA00022989"/>
    </source>
</evidence>
<evidence type="ECO:0000259" key="8">
    <source>
        <dbReference type="PROSITE" id="PS50893"/>
    </source>
</evidence>
<dbReference type="GO" id="GO:0015421">
    <property type="term" value="F:ABC-type oligopeptide transporter activity"/>
    <property type="evidence" value="ECO:0007669"/>
    <property type="project" value="TreeGrafter"/>
</dbReference>
<dbReference type="InterPro" id="IPR003439">
    <property type="entry name" value="ABC_transporter-like_ATP-bd"/>
</dbReference>
<dbReference type="Pfam" id="PF00005">
    <property type="entry name" value="ABC_tran"/>
    <property type="match status" value="1"/>
</dbReference>
<dbReference type="InterPro" id="IPR039421">
    <property type="entry name" value="Type_1_exporter"/>
</dbReference>
<feature type="domain" description="ABC transmembrane type-1" evidence="9">
    <location>
        <begin position="43"/>
        <end position="324"/>
    </location>
</feature>
<protein>
    <recommendedName>
        <fullName evidence="12">ABC transporter ATP-binding protein</fullName>
    </recommendedName>
</protein>
<proteinExistence type="predicted"/>
<name>B7APD6_9FIRM</name>